<name>A0ABP6ZAK0_9ACTN</name>
<proteinExistence type="predicted"/>
<reference evidence="2" key="1">
    <citation type="journal article" date="2019" name="Int. J. Syst. Evol. Microbiol.">
        <title>The Global Catalogue of Microorganisms (GCM) 10K type strain sequencing project: providing services to taxonomists for standard genome sequencing and annotation.</title>
        <authorList>
            <consortium name="The Broad Institute Genomics Platform"/>
            <consortium name="The Broad Institute Genome Sequencing Center for Infectious Disease"/>
            <person name="Wu L."/>
            <person name="Ma J."/>
        </authorList>
    </citation>
    <scope>NUCLEOTIDE SEQUENCE [LARGE SCALE GENOMIC DNA]</scope>
    <source>
        <strain evidence="2">JCM 17326</strain>
    </source>
</reference>
<dbReference type="Proteomes" id="UP001500630">
    <property type="component" value="Unassembled WGS sequence"/>
</dbReference>
<keyword evidence="2" id="KW-1185">Reference proteome</keyword>
<accession>A0ABP6ZAK0</accession>
<protein>
    <submittedName>
        <fullName evidence="1">Uncharacterized protein</fullName>
    </submittedName>
</protein>
<dbReference type="EMBL" id="BAABDQ010000039">
    <property type="protein sequence ID" value="GAA3603760.1"/>
    <property type="molecule type" value="Genomic_DNA"/>
</dbReference>
<evidence type="ECO:0000313" key="1">
    <source>
        <dbReference type="EMBL" id="GAA3603760.1"/>
    </source>
</evidence>
<evidence type="ECO:0000313" key="2">
    <source>
        <dbReference type="Proteomes" id="UP001500630"/>
    </source>
</evidence>
<sequence>MATLGVAGWRSFYSASASEVLDLLDFTRLRRRSLLKSLLEIGTVTVALPTTLLDLPDRAGPLTLKAMPDGPRPAPLALYAGQTHLVTVAAQDQADLAAILDTGLGILIELDERSDPPSVLISLPFDVPGTSEL</sequence>
<gene>
    <name evidence="1" type="ORF">GCM10022419_105390</name>
</gene>
<organism evidence="1 2">
    <name type="scientific">Nonomuraea rosea</name>
    <dbReference type="NCBI Taxonomy" id="638574"/>
    <lineage>
        <taxon>Bacteria</taxon>
        <taxon>Bacillati</taxon>
        <taxon>Actinomycetota</taxon>
        <taxon>Actinomycetes</taxon>
        <taxon>Streptosporangiales</taxon>
        <taxon>Streptosporangiaceae</taxon>
        <taxon>Nonomuraea</taxon>
    </lineage>
</organism>
<comment type="caution">
    <text evidence="1">The sequence shown here is derived from an EMBL/GenBank/DDBJ whole genome shotgun (WGS) entry which is preliminary data.</text>
</comment>